<feature type="chain" id="PRO_5047489403" evidence="1">
    <location>
        <begin position="29"/>
        <end position="228"/>
    </location>
</feature>
<protein>
    <submittedName>
        <fullName evidence="2">Uncharacterized protein</fullName>
    </submittedName>
</protein>
<keyword evidence="3" id="KW-1185">Reference proteome</keyword>
<evidence type="ECO:0000256" key="1">
    <source>
        <dbReference type="SAM" id="SignalP"/>
    </source>
</evidence>
<keyword evidence="1" id="KW-0732">Signal</keyword>
<feature type="signal peptide" evidence="1">
    <location>
        <begin position="1"/>
        <end position="28"/>
    </location>
</feature>
<dbReference type="EMBL" id="JALGBH010000002">
    <property type="protein sequence ID" value="MCJ0743225.1"/>
    <property type="molecule type" value="Genomic_DNA"/>
</dbReference>
<name>A0ABS9ZY51_9SPHI</name>
<proteinExistence type="predicted"/>
<dbReference type="Proteomes" id="UP001165460">
    <property type="component" value="Unassembled WGS sequence"/>
</dbReference>
<accession>A0ABS9ZY51</accession>
<evidence type="ECO:0000313" key="2">
    <source>
        <dbReference type="EMBL" id="MCJ0743225.1"/>
    </source>
</evidence>
<sequence length="228" mass="26719">MTVQKPFFKYICILALAVAMLLSCNKHENAPALDMGLQYYPLKENSVSIYDVDSTVYNDFNNSTTKYQFLIKDTVTNKYIDATGNTAYRIERYKKSGTADWSFQKVISRKVTSNRAEEFLDNRRYIRLVFPPVLNLKWNGNLYNDLERWDYTITLLNEKQSVNTLNFDHTLTVEQINEVNFIREDVYIEKYAKEVGLISKEVRAIDKDISSGKIKRGFIYKMQLNSYK</sequence>
<gene>
    <name evidence="2" type="ORF">MMF97_10915</name>
</gene>
<dbReference type="RefSeq" id="WP_243362334.1">
    <property type="nucleotide sequence ID" value="NZ_JALGBH010000002.1"/>
</dbReference>
<reference evidence="2" key="1">
    <citation type="submission" date="2022-03" db="EMBL/GenBank/DDBJ databases">
        <authorList>
            <person name="Woo C.Y."/>
        </authorList>
    </citation>
    <scope>NUCLEOTIDE SEQUENCE</scope>
    <source>
        <strain evidence="2">CYS-01</strain>
    </source>
</reference>
<evidence type="ECO:0000313" key="3">
    <source>
        <dbReference type="Proteomes" id="UP001165460"/>
    </source>
</evidence>
<comment type="caution">
    <text evidence="2">The sequence shown here is derived from an EMBL/GenBank/DDBJ whole genome shotgun (WGS) entry which is preliminary data.</text>
</comment>
<dbReference type="PROSITE" id="PS51257">
    <property type="entry name" value="PROKAR_LIPOPROTEIN"/>
    <property type="match status" value="1"/>
</dbReference>
<organism evidence="2 3">
    <name type="scientific">Pedobacter montanisoli</name>
    <dbReference type="NCBI Taxonomy" id="2923277"/>
    <lineage>
        <taxon>Bacteria</taxon>
        <taxon>Pseudomonadati</taxon>
        <taxon>Bacteroidota</taxon>
        <taxon>Sphingobacteriia</taxon>
        <taxon>Sphingobacteriales</taxon>
        <taxon>Sphingobacteriaceae</taxon>
        <taxon>Pedobacter</taxon>
    </lineage>
</organism>